<comment type="function">
    <text evidence="7">Catalyzes the formation of 6,7-dimethyl-8-ribityllumazine by condensation of 5-amino-6-(D-ribitylamino)uracil with 3,4-dihydroxy-2-butanone 4-phosphate. This is the penultimate step in the biosynthesis of riboflavin.</text>
</comment>
<dbReference type="PANTHER" id="PTHR21058">
    <property type="entry name" value="6,7-DIMETHYL-8-RIBITYLLUMAZINE SYNTHASE DMRL SYNTHASE LUMAZINE SYNTHASE"/>
    <property type="match status" value="1"/>
</dbReference>
<dbReference type="HAMAP" id="MF_00178">
    <property type="entry name" value="Lumazine_synth"/>
    <property type="match status" value="1"/>
</dbReference>
<dbReference type="AlphaFoldDB" id="A0A1X9NRF1"/>
<organism evidence="8 9">
    <name type="scientific">Oceanicoccus sagamiensis</name>
    <dbReference type="NCBI Taxonomy" id="716816"/>
    <lineage>
        <taxon>Bacteria</taxon>
        <taxon>Pseudomonadati</taxon>
        <taxon>Pseudomonadota</taxon>
        <taxon>Gammaproteobacteria</taxon>
        <taxon>Cellvibrionales</taxon>
        <taxon>Spongiibacteraceae</taxon>
        <taxon>Oceanicoccus</taxon>
    </lineage>
</organism>
<evidence type="ECO:0000313" key="8">
    <source>
        <dbReference type="EMBL" id="ARN76363.1"/>
    </source>
</evidence>
<protein>
    <recommendedName>
        <fullName evidence="3 7">6,7-dimethyl-8-ribityllumazine synthase</fullName>
        <shortName evidence="7">DMRL synthase</shortName>
        <shortName evidence="7">LS</shortName>
        <shortName evidence="7">Lumazine synthase</shortName>
        <ecNumber evidence="3 7">2.5.1.78</ecNumber>
    </recommendedName>
</protein>
<dbReference type="EMBL" id="CP019343">
    <property type="protein sequence ID" value="ARN76363.1"/>
    <property type="molecule type" value="Genomic_DNA"/>
</dbReference>
<evidence type="ECO:0000256" key="3">
    <source>
        <dbReference type="ARBA" id="ARBA00012664"/>
    </source>
</evidence>
<dbReference type="RefSeq" id="WP_085760507.1">
    <property type="nucleotide sequence ID" value="NZ_CP019343.1"/>
</dbReference>
<feature type="binding site" evidence="7">
    <location>
        <begin position="60"/>
        <end position="62"/>
    </location>
    <ligand>
        <name>5-amino-6-(D-ribitylamino)uracil</name>
        <dbReference type="ChEBI" id="CHEBI:15934"/>
    </ligand>
</feature>
<accession>A0A1X9NRF1</accession>
<comment type="catalytic activity">
    <reaction evidence="6 7">
        <text>(2S)-2-hydroxy-3-oxobutyl phosphate + 5-amino-6-(D-ribitylamino)uracil = 6,7-dimethyl-8-(1-D-ribityl)lumazine + phosphate + 2 H2O + H(+)</text>
        <dbReference type="Rhea" id="RHEA:26152"/>
        <dbReference type="ChEBI" id="CHEBI:15377"/>
        <dbReference type="ChEBI" id="CHEBI:15378"/>
        <dbReference type="ChEBI" id="CHEBI:15934"/>
        <dbReference type="ChEBI" id="CHEBI:43474"/>
        <dbReference type="ChEBI" id="CHEBI:58201"/>
        <dbReference type="ChEBI" id="CHEBI:58830"/>
        <dbReference type="EC" id="2.5.1.78"/>
    </reaction>
</comment>
<evidence type="ECO:0000256" key="2">
    <source>
        <dbReference type="ARBA" id="ARBA00007424"/>
    </source>
</evidence>
<feature type="binding site" evidence="7">
    <location>
        <begin position="84"/>
        <end position="86"/>
    </location>
    <ligand>
        <name>5-amino-6-(D-ribitylamino)uracil</name>
        <dbReference type="ChEBI" id="CHEBI:15934"/>
    </ligand>
</feature>
<dbReference type="UniPathway" id="UPA00275">
    <property type="reaction ID" value="UER00404"/>
</dbReference>
<dbReference type="InterPro" id="IPR036467">
    <property type="entry name" value="LS/RS_sf"/>
</dbReference>
<reference evidence="8 9" key="1">
    <citation type="submission" date="2016-11" db="EMBL/GenBank/DDBJ databases">
        <title>Trade-off between light-utilization and light-protection in marine flavobacteria.</title>
        <authorList>
            <person name="Kumagai Y."/>
        </authorList>
    </citation>
    <scope>NUCLEOTIDE SEQUENCE [LARGE SCALE GENOMIC DNA]</scope>
    <source>
        <strain evidence="8 9">NBRC 107125</strain>
    </source>
</reference>
<dbReference type="GO" id="GO:0009349">
    <property type="term" value="C:riboflavin synthase complex"/>
    <property type="evidence" value="ECO:0007669"/>
    <property type="project" value="UniProtKB-UniRule"/>
</dbReference>
<dbReference type="Pfam" id="PF00885">
    <property type="entry name" value="DMRL_synthase"/>
    <property type="match status" value="1"/>
</dbReference>
<keyword evidence="9" id="KW-1185">Reference proteome</keyword>
<comment type="pathway">
    <text evidence="1 7">Cofactor biosynthesis; riboflavin biosynthesis; riboflavin from 2-hydroxy-3-oxobutyl phosphate and 5-amino-6-(D-ribitylamino)uracil: step 1/2.</text>
</comment>
<proteinExistence type="inferred from homology"/>
<name>A0A1X9NRF1_9GAMM</name>
<comment type="subunit">
    <text evidence="7">Forms an icosahedral capsid composed of 60 subunits, arranged as a dodecamer of pentamers.</text>
</comment>
<dbReference type="Gene3D" id="3.40.50.960">
    <property type="entry name" value="Lumazine/riboflavin synthase"/>
    <property type="match status" value="1"/>
</dbReference>
<comment type="similarity">
    <text evidence="2 7">Belongs to the DMRL synthase family.</text>
</comment>
<evidence type="ECO:0000313" key="9">
    <source>
        <dbReference type="Proteomes" id="UP000193450"/>
    </source>
</evidence>
<dbReference type="OrthoDB" id="9809709at2"/>
<dbReference type="CDD" id="cd09209">
    <property type="entry name" value="Lumazine_synthase-I"/>
    <property type="match status" value="1"/>
</dbReference>
<dbReference type="InterPro" id="IPR034964">
    <property type="entry name" value="LS"/>
</dbReference>
<dbReference type="PANTHER" id="PTHR21058:SF0">
    <property type="entry name" value="6,7-DIMETHYL-8-RIBITYLLUMAZINE SYNTHASE"/>
    <property type="match status" value="1"/>
</dbReference>
<sequence>MKGIETPEYNAAILAGKRIAIVVTRWNTFIVDNLLAGAKKHLTENGIEEANIELIMCPGAYEIPLACQHVAASKQYDAIITLGAVIRGGTPHFEYVAGECSSGVMRVSLDTGMPIAFGVLTVDNEQQALERCGVGENAENKGEESAACVLEMLCVIGSLNS</sequence>
<feature type="binding site" evidence="7">
    <location>
        <position position="131"/>
    </location>
    <ligand>
        <name>(2S)-2-hydroxy-3-oxobutyl phosphate</name>
        <dbReference type="ChEBI" id="CHEBI:58830"/>
    </ligand>
</feature>
<feature type="binding site" evidence="7">
    <location>
        <begin position="89"/>
        <end position="90"/>
    </location>
    <ligand>
        <name>(2S)-2-hydroxy-3-oxobutyl phosphate</name>
        <dbReference type="ChEBI" id="CHEBI:58830"/>
    </ligand>
</feature>
<feature type="active site" description="Proton donor" evidence="7">
    <location>
        <position position="92"/>
    </location>
</feature>
<evidence type="ECO:0000256" key="7">
    <source>
        <dbReference type="HAMAP-Rule" id="MF_00178"/>
    </source>
</evidence>
<dbReference type="SUPFAM" id="SSF52121">
    <property type="entry name" value="Lumazine synthase"/>
    <property type="match status" value="1"/>
</dbReference>
<feature type="binding site" evidence="7">
    <location>
        <position position="117"/>
    </location>
    <ligand>
        <name>5-amino-6-(D-ribitylamino)uracil</name>
        <dbReference type="ChEBI" id="CHEBI:15934"/>
    </ligand>
</feature>
<evidence type="ECO:0000256" key="6">
    <source>
        <dbReference type="ARBA" id="ARBA00048785"/>
    </source>
</evidence>
<dbReference type="Proteomes" id="UP000193450">
    <property type="component" value="Chromosome"/>
</dbReference>
<evidence type="ECO:0000256" key="1">
    <source>
        <dbReference type="ARBA" id="ARBA00004917"/>
    </source>
</evidence>
<dbReference type="STRING" id="716816.BST96_09925"/>
<dbReference type="InterPro" id="IPR002180">
    <property type="entry name" value="LS/RS"/>
</dbReference>
<dbReference type="KEGG" id="osg:BST96_09925"/>
<evidence type="ECO:0000256" key="4">
    <source>
        <dbReference type="ARBA" id="ARBA00022619"/>
    </source>
</evidence>
<feature type="binding site" evidence="7">
    <location>
        <position position="26"/>
    </location>
    <ligand>
        <name>5-amino-6-(D-ribitylamino)uracil</name>
        <dbReference type="ChEBI" id="CHEBI:15934"/>
    </ligand>
</feature>
<dbReference type="GO" id="GO:0009231">
    <property type="term" value="P:riboflavin biosynthetic process"/>
    <property type="evidence" value="ECO:0007669"/>
    <property type="project" value="UniProtKB-UniRule"/>
</dbReference>
<dbReference type="NCBIfam" id="TIGR00114">
    <property type="entry name" value="lumazine-synth"/>
    <property type="match status" value="1"/>
</dbReference>
<dbReference type="GO" id="GO:0005829">
    <property type="term" value="C:cytosol"/>
    <property type="evidence" value="ECO:0007669"/>
    <property type="project" value="TreeGrafter"/>
</dbReference>
<evidence type="ECO:0000256" key="5">
    <source>
        <dbReference type="ARBA" id="ARBA00022679"/>
    </source>
</evidence>
<dbReference type="GO" id="GO:0000906">
    <property type="term" value="F:6,7-dimethyl-8-ribityllumazine synthase activity"/>
    <property type="evidence" value="ECO:0007669"/>
    <property type="project" value="UniProtKB-UniRule"/>
</dbReference>
<dbReference type="EC" id="2.5.1.78" evidence="3 7"/>
<gene>
    <name evidence="7" type="primary">ribH</name>
    <name evidence="8" type="ORF">BST96_09925</name>
</gene>
<keyword evidence="4 7" id="KW-0686">Riboflavin biosynthesis</keyword>
<keyword evidence="5 7" id="KW-0808">Transferase</keyword>